<evidence type="ECO:0000256" key="1">
    <source>
        <dbReference type="ARBA" id="ARBA00022475"/>
    </source>
</evidence>
<dbReference type="PANTHER" id="PTHR43649:SF33">
    <property type="entry name" value="POLYGALACTURONAN_RHAMNOGALACTURONAN-BINDING PROTEIN YTCQ"/>
    <property type="match status" value="1"/>
</dbReference>
<dbReference type="Proteomes" id="UP000281498">
    <property type="component" value="Unassembled WGS sequence"/>
</dbReference>
<dbReference type="SUPFAM" id="SSF53850">
    <property type="entry name" value="Periplasmic binding protein-like II"/>
    <property type="match status" value="1"/>
</dbReference>
<name>A0A3A9K5C7_9BACI</name>
<evidence type="ECO:0000313" key="7">
    <source>
        <dbReference type="EMBL" id="RKL64883.1"/>
    </source>
</evidence>
<proteinExistence type="predicted"/>
<dbReference type="AlphaFoldDB" id="A0A3A9K5C7"/>
<evidence type="ECO:0000256" key="2">
    <source>
        <dbReference type="ARBA" id="ARBA00022729"/>
    </source>
</evidence>
<dbReference type="OrthoDB" id="9787283at2"/>
<sequence length="530" mass="60565">MLRKKLFILLLTVLMVAVLAVGCSSGEEIGQNYNGTNNDSSEGETGEEEIVDIEVWSVNEGFKEIDSGSPLYEFIVDEIGVGVISPYVEWNGGKGYTNQLNMRIAAGEMPDMFLPYNGIEYDLAKNGAIEDLTDLLPEYAPNLWELIPDEVWDTVRTNDPTGEGRIYYIPAIRDYGITGGMIRQDWIDKLGLEMPTTQEEYVDVLRAFKNEDPNGNGMQDEIPTGGRENGRWMDHLFAMYGIAMFEGFPDWDIYDGELTNSAVTQNMRDALEFISELYAEGLIDQETFLNDKQAWDGKINSGLVGSYFHWTETVYDRLPQIEAGTGVKADLPVLPVPKVPGYEGFYSHEPTLGPQWVVKSGMEEEKLMATMKFLDNYANQENWEDMYYGVEGMHHKIIDGKRVLLPEDKSTQQVMDVIKAYNHFSLIDFKSNLLMEAVGEEQMEYVEQGIRNMEENQKYVKVIAGNGMPESVYNDYPDIRSNMIYQEYATKIILGEYPIEKFDEFVDRWYETGGEEVTQRARDWYDKLEK</sequence>
<dbReference type="InterPro" id="IPR050490">
    <property type="entry name" value="Bact_solute-bd_prot1"/>
</dbReference>
<protein>
    <submittedName>
        <fullName evidence="7">ABC transporter substrate-binding protein</fullName>
    </submittedName>
</protein>
<organism evidence="7 8">
    <name type="scientific">Salipaludibacillus neizhouensis</name>
    <dbReference type="NCBI Taxonomy" id="885475"/>
    <lineage>
        <taxon>Bacteria</taxon>
        <taxon>Bacillati</taxon>
        <taxon>Bacillota</taxon>
        <taxon>Bacilli</taxon>
        <taxon>Bacillales</taxon>
        <taxon>Bacillaceae</taxon>
    </lineage>
</organism>
<keyword evidence="2 6" id="KW-0732">Signal</keyword>
<keyword evidence="1" id="KW-1003">Cell membrane</keyword>
<evidence type="ECO:0000256" key="5">
    <source>
        <dbReference type="ARBA" id="ARBA00023288"/>
    </source>
</evidence>
<comment type="caution">
    <text evidence="7">The sequence shown here is derived from an EMBL/GenBank/DDBJ whole genome shotgun (WGS) entry which is preliminary data.</text>
</comment>
<keyword evidence="4" id="KW-0564">Palmitate</keyword>
<dbReference type="EMBL" id="PDOE01000030">
    <property type="protein sequence ID" value="RKL64883.1"/>
    <property type="molecule type" value="Genomic_DNA"/>
</dbReference>
<reference evidence="7 8" key="1">
    <citation type="submission" date="2017-10" db="EMBL/GenBank/DDBJ databases">
        <title>Bacillus sp. nov., a halophilic bacterium isolated from a Keqin Lake.</title>
        <authorList>
            <person name="Wang H."/>
        </authorList>
    </citation>
    <scope>NUCLEOTIDE SEQUENCE [LARGE SCALE GENOMIC DNA]</scope>
    <source>
        <strain evidence="7 8">KCTC 13187</strain>
    </source>
</reference>
<dbReference type="Pfam" id="PF13416">
    <property type="entry name" value="SBP_bac_8"/>
    <property type="match status" value="1"/>
</dbReference>
<keyword evidence="8" id="KW-1185">Reference proteome</keyword>
<evidence type="ECO:0000256" key="4">
    <source>
        <dbReference type="ARBA" id="ARBA00023139"/>
    </source>
</evidence>
<dbReference type="Gene3D" id="3.40.190.10">
    <property type="entry name" value="Periplasmic binding protein-like II"/>
    <property type="match status" value="2"/>
</dbReference>
<dbReference type="InterPro" id="IPR006059">
    <property type="entry name" value="SBP"/>
</dbReference>
<evidence type="ECO:0000256" key="6">
    <source>
        <dbReference type="SAM" id="SignalP"/>
    </source>
</evidence>
<feature type="chain" id="PRO_5039169814" evidence="6">
    <location>
        <begin position="21"/>
        <end position="530"/>
    </location>
</feature>
<evidence type="ECO:0000313" key="8">
    <source>
        <dbReference type="Proteomes" id="UP000281498"/>
    </source>
</evidence>
<dbReference type="PANTHER" id="PTHR43649">
    <property type="entry name" value="ARABINOSE-BINDING PROTEIN-RELATED"/>
    <property type="match status" value="1"/>
</dbReference>
<accession>A0A3A9K5C7</accession>
<gene>
    <name evidence="7" type="ORF">CR203_23785</name>
</gene>
<keyword evidence="3" id="KW-0472">Membrane</keyword>
<dbReference type="PROSITE" id="PS51257">
    <property type="entry name" value="PROKAR_LIPOPROTEIN"/>
    <property type="match status" value="1"/>
</dbReference>
<evidence type="ECO:0000256" key="3">
    <source>
        <dbReference type="ARBA" id="ARBA00023136"/>
    </source>
</evidence>
<keyword evidence="5" id="KW-0449">Lipoprotein</keyword>
<feature type="signal peptide" evidence="6">
    <location>
        <begin position="1"/>
        <end position="20"/>
    </location>
</feature>